<evidence type="ECO:0000313" key="1">
    <source>
        <dbReference type="EMBL" id="CRH03921.1"/>
    </source>
</evidence>
<reference evidence="1 2" key="1">
    <citation type="submission" date="2015-04" db="EMBL/GenBank/DDBJ databases">
        <authorList>
            <consortium name="Pathogen Informatics"/>
        </authorList>
    </citation>
    <scope>NUCLEOTIDE SEQUENCE [LARGE SCALE GENOMIC DNA]</scope>
    <source>
        <strain evidence="1 2">SGS1</strain>
    </source>
</reference>
<sequence>MNQPKEERHFQNIIKKLKNYCIYEEINKHTIDKNIIKKISILYDIFNHINKKRNNNNSDFIYTSDIKHSLKYDDFVKIRFHIIPIERKGLNSIDDKNYNFINNLNNLVTNIYNPSSYDQFISNGIEEDKEKLNIMMKSINEIECAYIYKYRSDNNIKLTFDVFCHNFYIYLSYDYKKNLSIQNFKNKYNQIKVSNEFELSTGQNILQINSIGIMLKNHSNSFEEDTLEKLNPFILESESMIKELHSKKYIKTKDIELENDFFIKNSNYEEDMRRLIHFEKIKEEYKRLKKSIKKNIVF</sequence>
<dbReference type="AlphaFoldDB" id="A0A1J1HD58"/>
<proteinExistence type="predicted"/>
<name>A0A1J1HD58_PLARL</name>
<dbReference type="Proteomes" id="UP000220158">
    <property type="component" value="Chromosome 13"/>
</dbReference>
<accession>A0A1J1HD58</accession>
<dbReference type="OMA" id="CINEIEC"/>
<protein>
    <submittedName>
        <fullName evidence="1">Uncharacterized protein</fullName>
    </submittedName>
</protein>
<dbReference type="VEuPathDB" id="PlasmoDB:PRELSG_1328800"/>
<dbReference type="OrthoDB" id="383974at2759"/>
<dbReference type="RefSeq" id="XP_028535927.1">
    <property type="nucleotide sequence ID" value="XM_028678819.1"/>
</dbReference>
<evidence type="ECO:0000313" key="2">
    <source>
        <dbReference type="Proteomes" id="UP000220158"/>
    </source>
</evidence>
<gene>
    <name evidence="1" type="ORF">PRELSG_1328800</name>
</gene>
<organism evidence="1 2">
    <name type="scientific">Plasmodium relictum</name>
    <dbReference type="NCBI Taxonomy" id="85471"/>
    <lineage>
        <taxon>Eukaryota</taxon>
        <taxon>Sar</taxon>
        <taxon>Alveolata</taxon>
        <taxon>Apicomplexa</taxon>
        <taxon>Aconoidasida</taxon>
        <taxon>Haemosporida</taxon>
        <taxon>Plasmodiidae</taxon>
        <taxon>Plasmodium</taxon>
        <taxon>Plasmodium (Haemamoeba)</taxon>
    </lineage>
</organism>
<dbReference type="GeneID" id="39738221"/>
<keyword evidence="2" id="KW-1185">Reference proteome</keyword>
<dbReference type="KEGG" id="prel:PRELSG_1328800"/>
<dbReference type="EMBL" id="LN835308">
    <property type="protein sequence ID" value="CRH03921.1"/>
    <property type="molecule type" value="Genomic_DNA"/>
</dbReference>